<evidence type="ECO:0000256" key="2">
    <source>
        <dbReference type="ARBA" id="ARBA00007707"/>
    </source>
</evidence>
<evidence type="ECO:0000256" key="8">
    <source>
        <dbReference type="ARBA" id="ARBA00022737"/>
    </source>
</evidence>
<dbReference type="GO" id="GO:0019134">
    <property type="term" value="F:glucosamine-1-phosphate N-acetyltransferase activity"/>
    <property type="evidence" value="ECO:0007669"/>
    <property type="project" value="UniProtKB-UniRule"/>
</dbReference>
<feature type="binding site" evidence="18">
    <location>
        <position position="191"/>
    </location>
    <ligand>
        <name>UDP-N-acetyl-alpha-D-glucosamine</name>
        <dbReference type="ChEBI" id="CHEBI:57705"/>
    </ligand>
</feature>
<comment type="similarity">
    <text evidence="3 18">In the N-terminal section; belongs to the N-acetylglucosamine-1-phosphate uridyltransferase family.</text>
</comment>
<feature type="transmembrane region" description="Helical" evidence="20">
    <location>
        <begin position="59"/>
        <end position="76"/>
    </location>
</feature>
<evidence type="ECO:0000256" key="1">
    <source>
        <dbReference type="ARBA" id="ARBA00004496"/>
    </source>
</evidence>
<comment type="pathway">
    <text evidence="18">Nucleotide-sugar biosynthesis; UDP-N-acetyl-alpha-D-glucosamine biosynthesis; UDP-N-acetyl-alpha-D-glucosamine from N-acetyl-alpha-D-glucosamine 1-phosphate: step 1/1.</text>
</comment>
<feature type="region of interest" description="N-acetyltransferase" evidence="18">
    <location>
        <begin position="287"/>
        <end position="494"/>
    </location>
</feature>
<feature type="binding site" evidence="18">
    <location>
        <position position="58"/>
    </location>
    <ligand>
        <name>UDP-N-acetyl-alpha-D-glucosamine</name>
        <dbReference type="ChEBI" id="CHEBI:57705"/>
    </ligand>
</feature>
<keyword evidence="8 18" id="KW-0677">Repeat</keyword>
<name>A0A7X6IC46_9BACT</name>
<evidence type="ECO:0000256" key="11">
    <source>
        <dbReference type="ARBA" id="ARBA00022984"/>
    </source>
</evidence>
<keyword evidence="7 18" id="KW-0479">Metal-binding</keyword>
<evidence type="ECO:0000256" key="14">
    <source>
        <dbReference type="ARBA" id="ARBA00023316"/>
    </source>
</evidence>
<dbReference type="InterPro" id="IPR050065">
    <property type="entry name" value="GlmU-like"/>
</dbReference>
<keyword evidence="6 18" id="KW-0548">Nucleotidyltransferase</keyword>
<dbReference type="SUPFAM" id="SSF51161">
    <property type="entry name" value="Trimeric LpxA-like enzymes"/>
    <property type="match status" value="1"/>
</dbReference>
<evidence type="ECO:0000256" key="9">
    <source>
        <dbReference type="ARBA" id="ARBA00022842"/>
    </source>
</evidence>
<dbReference type="Proteomes" id="UP000534783">
    <property type="component" value="Unassembled WGS sequence"/>
</dbReference>
<organism evidence="22 23">
    <name type="scientific">Candidatus Manganitrophus noduliformans</name>
    <dbReference type="NCBI Taxonomy" id="2606439"/>
    <lineage>
        <taxon>Bacteria</taxon>
        <taxon>Pseudomonadati</taxon>
        <taxon>Nitrospirota</taxon>
        <taxon>Nitrospiria</taxon>
        <taxon>Candidatus Troglogloeales</taxon>
        <taxon>Candidatus Manganitrophaceae</taxon>
        <taxon>Candidatus Manganitrophus</taxon>
    </lineage>
</organism>
<keyword evidence="4 18" id="KW-0963">Cytoplasm</keyword>
<dbReference type="InterPro" id="IPR025877">
    <property type="entry name" value="MobA-like_NTP_Trfase"/>
</dbReference>
<comment type="similarity">
    <text evidence="2 18">In the C-terminal section; belongs to the transferase hexapeptide repeat family.</text>
</comment>
<comment type="function">
    <text evidence="17 18">Catalyzes the last two sequential reactions in the de novo biosynthetic pathway for UDP-N-acetylglucosamine (UDP-GlcNAc). The C-terminal domain catalyzes the transfer of acetyl group from acetyl coenzyme A to glucosamine-1-phosphate (GlcN-1-P) to produce N-acetylglucosamine-1-phosphate (GlcNAc-1-P), which is converted into UDP-GlcNAc by the transfer of uridine 5-monophosphate (from uridine 5-triphosphate), a reaction catalyzed by the N-terminal domain.</text>
</comment>
<protein>
    <recommendedName>
        <fullName evidence="18">Bifunctional protein GlmU</fullName>
    </recommendedName>
    <domain>
        <recommendedName>
            <fullName evidence="18">UDP-N-acetylglucosamine pyrophosphorylase</fullName>
            <ecNumber evidence="18">2.7.7.23</ecNumber>
        </recommendedName>
        <alternativeName>
            <fullName evidence="18">N-acetylglucosamine-1-phosphate uridyltransferase</fullName>
        </alternativeName>
    </domain>
    <domain>
        <recommendedName>
            <fullName evidence="18">Glucosamine-1-phosphate N-acetyltransferase</fullName>
            <ecNumber evidence="18">2.3.1.157</ecNumber>
        </recommendedName>
    </domain>
</protein>
<evidence type="ECO:0000256" key="7">
    <source>
        <dbReference type="ARBA" id="ARBA00022723"/>
    </source>
</evidence>
<dbReference type="NCBIfam" id="NF010933">
    <property type="entry name" value="PRK14353.1"/>
    <property type="match status" value="1"/>
</dbReference>
<feature type="domain" description="MobA-like NTP transferase" evidence="21">
    <location>
        <begin position="41"/>
        <end position="167"/>
    </location>
</feature>
<dbReference type="EMBL" id="VTOW01000003">
    <property type="protein sequence ID" value="NKE72186.1"/>
    <property type="molecule type" value="Genomic_DNA"/>
</dbReference>
<dbReference type="EC" id="2.3.1.157" evidence="18"/>
<dbReference type="InterPro" id="IPR029044">
    <property type="entry name" value="Nucleotide-diphossugar_trans"/>
</dbReference>
<dbReference type="GO" id="GO:0000902">
    <property type="term" value="P:cell morphogenesis"/>
    <property type="evidence" value="ECO:0007669"/>
    <property type="project" value="UniProtKB-UniRule"/>
</dbReference>
<dbReference type="RefSeq" id="WP_168061622.1">
    <property type="nucleotide sequence ID" value="NZ_VTOW01000003.1"/>
</dbReference>
<keyword evidence="20" id="KW-1133">Transmembrane helix</keyword>
<dbReference type="AlphaFoldDB" id="A0A7X6IC46"/>
<dbReference type="InterPro" id="IPR038009">
    <property type="entry name" value="GlmU_C_LbH"/>
</dbReference>
<dbReference type="CDD" id="cd02540">
    <property type="entry name" value="GT2_GlmU_N_bac"/>
    <property type="match status" value="1"/>
</dbReference>
<dbReference type="UniPathway" id="UPA00113">
    <property type="reaction ID" value="UER00532"/>
</dbReference>
<feature type="binding site" evidence="18">
    <location>
        <position position="401"/>
    </location>
    <ligand>
        <name>UDP-N-acetyl-alpha-D-glucosamine</name>
        <dbReference type="ChEBI" id="CHEBI:57705"/>
    </ligand>
</feature>
<dbReference type="UniPathway" id="UPA00973"/>
<evidence type="ECO:0000256" key="20">
    <source>
        <dbReference type="SAM" id="Phobius"/>
    </source>
</evidence>
<feature type="binding site" evidence="18">
    <location>
        <position position="139"/>
    </location>
    <ligand>
        <name>Mg(2+)</name>
        <dbReference type="ChEBI" id="CHEBI:18420"/>
    </ligand>
</feature>
<feature type="binding site" evidence="18">
    <location>
        <begin position="44"/>
        <end position="47"/>
    </location>
    <ligand>
        <name>UDP-N-acetyl-alpha-D-glucosamine</name>
        <dbReference type="ChEBI" id="CHEBI:57705"/>
    </ligand>
</feature>
<dbReference type="SUPFAM" id="SSF53448">
    <property type="entry name" value="Nucleotide-diphospho-sugar transferases"/>
    <property type="match status" value="1"/>
</dbReference>
<keyword evidence="11 18" id="KW-0573">Peptidoglycan synthesis</keyword>
<dbReference type="GO" id="GO:0016020">
    <property type="term" value="C:membrane"/>
    <property type="evidence" value="ECO:0007669"/>
    <property type="project" value="GOC"/>
</dbReference>
<dbReference type="PANTHER" id="PTHR43584">
    <property type="entry name" value="NUCLEOTIDYL TRANSFERASE"/>
    <property type="match status" value="1"/>
</dbReference>
<keyword evidence="9 18" id="KW-0460">Magnesium</keyword>
<feature type="binding site" evidence="18">
    <location>
        <position position="415"/>
    </location>
    <ligand>
        <name>acetyl-CoA</name>
        <dbReference type="ChEBI" id="CHEBI:57288"/>
    </ligand>
</feature>
<feature type="compositionally biased region" description="Basic residues" evidence="19">
    <location>
        <begin position="1"/>
        <end position="23"/>
    </location>
</feature>
<evidence type="ECO:0000259" key="21">
    <source>
        <dbReference type="Pfam" id="PF12804"/>
    </source>
</evidence>
<feature type="binding site" evidence="18">
    <location>
        <begin position="114"/>
        <end position="115"/>
    </location>
    <ligand>
        <name>UDP-N-acetyl-alpha-D-glucosamine</name>
        <dbReference type="ChEBI" id="CHEBI:57705"/>
    </ligand>
</feature>
<feature type="active site" description="Proton acceptor" evidence="18">
    <location>
        <position position="398"/>
    </location>
</feature>
<dbReference type="Pfam" id="PF12804">
    <property type="entry name" value="NTP_transf_3"/>
    <property type="match status" value="1"/>
</dbReference>
<keyword evidence="20" id="KW-0472">Membrane</keyword>
<dbReference type="Gene3D" id="2.160.10.10">
    <property type="entry name" value="Hexapeptide repeat proteins"/>
    <property type="match status" value="1"/>
</dbReference>
<comment type="cofactor">
    <cofactor evidence="18">
        <name>Mg(2+)</name>
        <dbReference type="ChEBI" id="CHEBI:18420"/>
    </cofactor>
    <text evidence="18">Binds 1 Mg(2+) ion per subunit.</text>
</comment>
<feature type="binding site" evidence="18">
    <location>
        <position position="440"/>
    </location>
    <ligand>
        <name>acetyl-CoA</name>
        <dbReference type="ChEBI" id="CHEBI:57288"/>
    </ligand>
</feature>
<evidence type="ECO:0000313" key="23">
    <source>
        <dbReference type="Proteomes" id="UP000534783"/>
    </source>
</evidence>
<feature type="region of interest" description="Disordered" evidence="19">
    <location>
        <begin position="1"/>
        <end position="38"/>
    </location>
</feature>
<dbReference type="GO" id="GO:0009252">
    <property type="term" value="P:peptidoglycan biosynthetic process"/>
    <property type="evidence" value="ECO:0007669"/>
    <property type="project" value="UniProtKB-UniRule"/>
</dbReference>
<feature type="binding site" evidence="18">
    <location>
        <begin position="137"/>
        <end position="139"/>
    </location>
    <ligand>
        <name>UDP-N-acetyl-alpha-D-glucosamine</name>
        <dbReference type="ChEBI" id="CHEBI:57705"/>
    </ligand>
</feature>
<dbReference type="GO" id="GO:0003977">
    <property type="term" value="F:UDP-N-acetylglucosamine diphosphorylase activity"/>
    <property type="evidence" value="ECO:0007669"/>
    <property type="project" value="UniProtKB-UniRule"/>
</dbReference>
<dbReference type="EC" id="2.7.7.23" evidence="18"/>
<keyword evidence="12 18" id="KW-0511">Multifunctional enzyme</keyword>
<feature type="binding site" evidence="18">
    <location>
        <position position="109"/>
    </location>
    <ligand>
        <name>UDP-N-acetyl-alpha-D-glucosamine</name>
        <dbReference type="ChEBI" id="CHEBI:57705"/>
    </ligand>
</feature>
<evidence type="ECO:0000256" key="12">
    <source>
        <dbReference type="ARBA" id="ARBA00023268"/>
    </source>
</evidence>
<comment type="pathway">
    <text evidence="18">Bacterial outer membrane biogenesis; LPS lipid A biosynthesis.</text>
</comment>
<feature type="binding site" evidence="18">
    <location>
        <position position="475"/>
    </location>
    <ligand>
        <name>acetyl-CoA</name>
        <dbReference type="ChEBI" id="CHEBI:57288"/>
    </ligand>
</feature>
<feature type="region of interest" description="Linker" evidence="18">
    <location>
        <begin position="266"/>
        <end position="286"/>
    </location>
</feature>
<evidence type="ECO:0000256" key="4">
    <source>
        <dbReference type="ARBA" id="ARBA00022490"/>
    </source>
</evidence>
<comment type="caution">
    <text evidence="22">The sequence shown here is derived from an EMBL/GenBank/DDBJ whole genome shotgun (WGS) entry which is preliminary data.</text>
</comment>
<sequence>MKDGKKKGGHHPSAPRRNSRKRGIAAGKPGEFPRPSGERAAIVLAAGQGKRMKSKRAKVLHPLAGVPMLFYVLDLVKRLEIQRTFVIIGHRAEQVSEAVSSWGVTSLLQDPPLGTGHAVLQAKKALEDFSGSVLILSGDTPLLRPETVQRLWEVHQKERATMTLLTTRLANPHGYGRILRKKNGAISRIVEEKDATPAERSIQEINTGVYIIEAPFLFDGLGEVQPNNQQKEYYLTDLIGIAARRGERLAGAAADPDEVIGVNSRADLATAEGTLRKRIAARWMAEGVTILDPSHVRIDASVEIGRDVVIHPGVALEGKTKIGEDCVLHACRIENSRLGEHVVVKDYSVIEESEIESGASIGPFAHLRPGTVLRKGAKVGNFVEIKKSELGEGSKANHLSYIGDAVIGKEVNIGAGTITCNYDGEKKYQTIIEDEVFIGSDTQLVAPVRVGAGALIAAGSTITRDVPPEALAISRIRQENKEGWVRRRRKKRAE</sequence>
<dbReference type="GO" id="GO:0009245">
    <property type="term" value="P:lipid A biosynthetic process"/>
    <property type="evidence" value="ECO:0007669"/>
    <property type="project" value="UniProtKB-UniRule"/>
</dbReference>
<evidence type="ECO:0000256" key="15">
    <source>
        <dbReference type="ARBA" id="ARBA00048247"/>
    </source>
</evidence>
<dbReference type="Gene3D" id="3.90.550.10">
    <property type="entry name" value="Spore Coat Polysaccharide Biosynthesis Protein SpsA, Chain A"/>
    <property type="match status" value="1"/>
</dbReference>
<dbReference type="InterPro" id="IPR018357">
    <property type="entry name" value="Hexapep_transf_CS"/>
</dbReference>
<feature type="binding site" evidence="18">
    <location>
        <position position="368"/>
    </location>
    <ligand>
        <name>UDP-N-acetyl-alpha-D-glucosamine</name>
        <dbReference type="ChEBI" id="CHEBI:57705"/>
    </ligand>
</feature>
<dbReference type="GO" id="GO:0005737">
    <property type="term" value="C:cytoplasm"/>
    <property type="evidence" value="ECO:0007669"/>
    <property type="project" value="UniProtKB-SubCell"/>
</dbReference>
<dbReference type="HAMAP" id="MF_01631">
    <property type="entry name" value="GlmU"/>
    <property type="match status" value="1"/>
</dbReference>
<feature type="binding site" evidence="18">
    <location>
        <position position="412"/>
    </location>
    <ligand>
        <name>UDP-N-acetyl-alpha-D-glucosamine</name>
        <dbReference type="ChEBI" id="CHEBI:57705"/>
    </ligand>
</feature>
<feature type="binding site" evidence="18">
    <location>
        <position position="176"/>
    </location>
    <ligand>
        <name>UDP-N-acetyl-alpha-D-glucosamine</name>
        <dbReference type="ChEBI" id="CHEBI:57705"/>
    </ligand>
</feature>
<dbReference type="NCBIfam" id="TIGR01173">
    <property type="entry name" value="glmU"/>
    <property type="match status" value="1"/>
</dbReference>
<evidence type="ECO:0000256" key="10">
    <source>
        <dbReference type="ARBA" id="ARBA00022960"/>
    </source>
</evidence>
<evidence type="ECO:0000256" key="18">
    <source>
        <dbReference type="HAMAP-Rule" id="MF_01631"/>
    </source>
</evidence>
<dbReference type="PANTHER" id="PTHR43584:SF3">
    <property type="entry name" value="BIFUNCTIONAL PROTEIN GLMU"/>
    <property type="match status" value="1"/>
</dbReference>
<keyword evidence="5 18" id="KW-0808">Transferase</keyword>
<comment type="subunit">
    <text evidence="18">Homotrimer.</text>
</comment>
<reference evidence="22 23" key="1">
    <citation type="journal article" date="2020" name="Nature">
        <title>Bacterial chemolithoautotrophy via manganese oxidation.</title>
        <authorList>
            <person name="Yu H."/>
            <person name="Leadbetter J.R."/>
        </authorList>
    </citation>
    <scope>NUCLEOTIDE SEQUENCE [LARGE SCALE GENOMIC DNA]</scope>
    <source>
        <strain evidence="22 23">Mn-1</strain>
    </source>
</reference>
<feature type="binding site" evidence="18">
    <location>
        <begin position="421"/>
        <end position="422"/>
    </location>
    <ligand>
        <name>acetyl-CoA</name>
        <dbReference type="ChEBI" id="CHEBI:57288"/>
    </ligand>
</feature>
<feature type="binding site" evidence="18">
    <location>
        <position position="386"/>
    </location>
    <ligand>
        <name>UDP-N-acetyl-alpha-D-glucosamine</name>
        <dbReference type="ChEBI" id="CHEBI:57705"/>
    </ligand>
</feature>
<comment type="catalytic activity">
    <reaction evidence="16 18">
        <text>N-acetyl-alpha-D-glucosamine 1-phosphate + UTP + H(+) = UDP-N-acetyl-alpha-D-glucosamine + diphosphate</text>
        <dbReference type="Rhea" id="RHEA:13509"/>
        <dbReference type="ChEBI" id="CHEBI:15378"/>
        <dbReference type="ChEBI" id="CHEBI:33019"/>
        <dbReference type="ChEBI" id="CHEBI:46398"/>
        <dbReference type="ChEBI" id="CHEBI:57705"/>
        <dbReference type="ChEBI" id="CHEBI:57776"/>
        <dbReference type="EC" id="2.7.7.23"/>
    </reaction>
</comment>
<dbReference type="NCBIfam" id="NF010934">
    <property type="entry name" value="PRK14354.1"/>
    <property type="match status" value="1"/>
</dbReference>
<feature type="binding site" evidence="18">
    <location>
        <position position="206"/>
    </location>
    <ligand>
        <name>UDP-N-acetyl-alpha-D-glucosamine</name>
        <dbReference type="ChEBI" id="CHEBI:57705"/>
    </ligand>
</feature>
<keyword evidence="10 18" id="KW-0133">Cell shape</keyword>
<dbReference type="GO" id="GO:0006048">
    <property type="term" value="P:UDP-N-acetylglucosamine biosynthetic process"/>
    <property type="evidence" value="ECO:0007669"/>
    <property type="project" value="UniProtKB-UniPathway"/>
</dbReference>
<comment type="pathway">
    <text evidence="18">Nucleotide-sugar biosynthesis; UDP-N-acetyl-alpha-D-glucosamine biosynthesis; N-acetyl-alpha-D-glucosamine 1-phosphate from alpha-D-glucosamine 6-phosphate (route II): step 2/2.</text>
</comment>
<evidence type="ECO:0000256" key="17">
    <source>
        <dbReference type="ARBA" id="ARBA00049628"/>
    </source>
</evidence>
<dbReference type="InterPro" id="IPR005882">
    <property type="entry name" value="Bifunctional_GlmU"/>
</dbReference>
<evidence type="ECO:0000256" key="19">
    <source>
        <dbReference type="SAM" id="MobiDB-lite"/>
    </source>
</evidence>
<evidence type="ECO:0000256" key="13">
    <source>
        <dbReference type="ARBA" id="ARBA00023315"/>
    </source>
</evidence>
<dbReference type="GO" id="GO:0071555">
    <property type="term" value="P:cell wall organization"/>
    <property type="evidence" value="ECO:0007669"/>
    <property type="project" value="UniProtKB-KW"/>
</dbReference>
<gene>
    <name evidence="18 22" type="primary">glmU</name>
    <name evidence="22" type="ORF">MNODULE_15665</name>
</gene>
<keyword evidence="13 18" id="KW-0012">Acyltransferase</keyword>
<dbReference type="PROSITE" id="PS00101">
    <property type="entry name" value="HEXAPEP_TRANSFERASES"/>
    <property type="match status" value="1"/>
</dbReference>
<dbReference type="InterPro" id="IPR001451">
    <property type="entry name" value="Hexapep"/>
</dbReference>
<dbReference type="GO" id="GO:0000287">
    <property type="term" value="F:magnesium ion binding"/>
    <property type="evidence" value="ECO:0007669"/>
    <property type="project" value="UniProtKB-UniRule"/>
</dbReference>
<evidence type="ECO:0000313" key="22">
    <source>
        <dbReference type="EMBL" id="NKE72186.1"/>
    </source>
</evidence>
<comment type="catalytic activity">
    <reaction evidence="15 18">
        <text>alpha-D-glucosamine 1-phosphate + acetyl-CoA = N-acetyl-alpha-D-glucosamine 1-phosphate + CoA + H(+)</text>
        <dbReference type="Rhea" id="RHEA:13725"/>
        <dbReference type="ChEBI" id="CHEBI:15378"/>
        <dbReference type="ChEBI" id="CHEBI:57287"/>
        <dbReference type="ChEBI" id="CHEBI:57288"/>
        <dbReference type="ChEBI" id="CHEBI:57776"/>
        <dbReference type="ChEBI" id="CHEBI:58516"/>
        <dbReference type="EC" id="2.3.1.157"/>
    </reaction>
</comment>
<dbReference type="GO" id="GO:0008360">
    <property type="term" value="P:regulation of cell shape"/>
    <property type="evidence" value="ECO:0007669"/>
    <property type="project" value="UniProtKB-KW"/>
</dbReference>
<evidence type="ECO:0000256" key="3">
    <source>
        <dbReference type="ARBA" id="ARBA00007947"/>
    </source>
</evidence>
<evidence type="ECO:0000256" key="6">
    <source>
        <dbReference type="ARBA" id="ARBA00022695"/>
    </source>
</evidence>
<evidence type="ECO:0000256" key="16">
    <source>
        <dbReference type="ARBA" id="ARBA00048493"/>
    </source>
</evidence>
<keyword evidence="20" id="KW-0812">Transmembrane</keyword>
<comment type="subcellular location">
    <subcellularLocation>
        <location evidence="1 18">Cytoplasm</location>
    </subcellularLocation>
</comment>
<accession>A0A7X6IC46</accession>
<feature type="region of interest" description="Pyrophosphorylase" evidence="18">
    <location>
        <begin position="1"/>
        <end position="265"/>
    </location>
</feature>
<keyword evidence="23" id="KW-1185">Reference proteome</keyword>
<evidence type="ECO:0000256" key="5">
    <source>
        <dbReference type="ARBA" id="ARBA00022679"/>
    </source>
</evidence>
<feature type="binding site" evidence="18">
    <location>
        <position position="263"/>
    </location>
    <ligand>
        <name>UDP-N-acetyl-alpha-D-glucosamine</name>
        <dbReference type="ChEBI" id="CHEBI:57705"/>
    </ligand>
</feature>
<keyword evidence="14 18" id="KW-0961">Cell wall biogenesis/degradation</keyword>
<proteinExistence type="inferred from homology"/>
<dbReference type="Pfam" id="PF00132">
    <property type="entry name" value="Hexapep"/>
    <property type="match status" value="1"/>
</dbReference>
<dbReference type="InterPro" id="IPR011004">
    <property type="entry name" value="Trimer_LpxA-like_sf"/>
</dbReference>
<feature type="binding site" evidence="18">
    <location>
        <position position="263"/>
    </location>
    <ligand>
        <name>Mg(2+)</name>
        <dbReference type="ChEBI" id="CHEBI:18420"/>
    </ligand>
</feature>
<feature type="binding site" evidence="18">
    <location>
        <position position="458"/>
    </location>
    <ligand>
        <name>acetyl-CoA</name>
        <dbReference type="ChEBI" id="CHEBI:57288"/>
    </ligand>
</feature>
<dbReference type="CDD" id="cd03353">
    <property type="entry name" value="LbH_GlmU_C"/>
    <property type="match status" value="1"/>
</dbReference>